<evidence type="ECO:0000259" key="4">
    <source>
        <dbReference type="Pfam" id="PF03816"/>
    </source>
</evidence>
<dbReference type="Gene3D" id="3.40.630.190">
    <property type="entry name" value="LCP protein"/>
    <property type="match status" value="1"/>
</dbReference>
<dbReference type="PANTHER" id="PTHR33392">
    <property type="entry name" value="POLYISOPRENYL-TEICHOIC ACID--PEPTIDOGLYCAN TEICHOIC ACID TRANSFERASE TAGU"/>
    <property type="match status" value="1"/>
</dbReference>
<keyword evidence="3" id="KW-0812">Transmembrane</keyword>
<keyword evidence="3" id="KW-1133">Transmembrane helix</keyword>
<sequence>MFTNKTIPSRRANHRLWKGRAVLLVAVFLLIVTGITYAIFDRDSSKIVSGLTTPLKGKINILILGTDERAEDLGRSDTTLVATIDTVKKKVTMLSIPRDTRVKIPGHGWDKINHAYAFGRSKLSKTSVENLLGIKIDYTIVVNINGFVRIIDAIGGVTIDVDKRMKYADPYDDNGGLYIDLKPGIQRLNGKTAIEYVRYRDEEGDIGHVARQQKFLKALLQEFTKPQLITKLPDLVKRISTAARTDMPTNAMLKLIPVVSDVAKSGLATEWVSGTPIWIQDVSYWLPDIKKLRDKVAQIQGITVGEKYTQDTERLANEYKQSVPKEIKVKDVPSVVQKSLPKQSVGTTKATLNSNKPKAEDIQTNGKNNSETKTSSTVAGHNPTIDGLAPKNTETVKKG</sequence>
<name>A0ABZ3J717_SPOA4</name>
<evidence type="ECO:0000313" key="5">
    <source>
        <dbReference type="EMBL" id="XFO73691.1"/>
    </source>
</evidence>
<keyword evidence="6" id="KW-1185">Reference proteome</keyword>
<feature type="compositionally biased region" description="Polar residues" evidence="2">
    <location>
        <begin position="339"/>
        <end position="379"/>
    </location>
</feature>
<accession>A0ABZ3J717</accession>
<organism evidence="5 6">
    <name type="scientific">Sporomusa acidovorans (strain ATCC 49682 / DSM 3132 / Mol)</name>
    <dbReference type="NCBI Taxonomy" id="1123286"/>
    <lineage>
        <taxon>Bacteria</taxon>
        <taxon>Bacillati</taxon>
        <taxon>Bacillota</taxon>
        <taxon>Negativicutes</taxon>
        <taxon>Selenomonadales</taxon>
        <taxon>Sporomusaceae</taxon>
        <taxon>Sporomusa</taxon>
    </lineage>
</organism>
<dbReference type="InterPro" id="IPR050922">
    <property type="entry name" value="LytR/CpsA/Psr_CW_biosynth"/>
</dbReference>
<feature type="region of interest" description="Disordered" evidence="2">
    <location>
        <begin position="339"/>
        <end position="399"/>
    </location>
</feature>
<dbReference type="Proteomes" id="UP000216052">
    <property type="component" value="Chromosome"/>
</dbReference>
<dbReference type="EMBL" id="CP155571">
    <property type="protein sequence ID" value="XFO73691.1"/>
    <property type="molecule type" value="Genomic_DNA"/>
</dbReference>
<dbReference type="GO" id="GO:0016740">
    <property type="term" value="F:transferase activity"/>
    <property type="evidence" value="ECO:0007669"/>
    <property type="project" value="UniProtKB-KW"/>
</dbReference>
<evidence type="ECO:0000256" key="2">
    <source>
        <dbReference type="SAM" id="MobiDB-lite"/>
    </source>
</evidence>
<evidence type="ECO:0000256" key="3">
    <source>
        <dbReference type="SAM" id="Phobius"/>
    </source>
</evidence>
<dbReference type="InterPro" id="IPR004474">
    <property type="entry name" value="LytR_CpsA_psr"/>
</dbReference>
<protein>
    <submittedName>
        <fullName evidence="5">Polyisoprenyl-teichoic acid--peptidoglycan teichoic acid transferase TagU</fullName>
        <ecNumber evidence="5">2.7.8.-</ecNumber>
    </submittedName>
</protein>
<dbReference type="EC" id="2.7.8.-" evidence="5"/>
<proteinExistence type="inferred from homology"/>
<dbReference type="NCBIfam" id="TIGR00350">
    <property type="entry name" value="lytR_cpsA_psr"/>
    <property type="match status" value="1"/>
</dbReference>
<reference evidence="5" key="1">
    <citation type="submission" date="2024-05" db="EMBL/GenBank/DDBJ databases">
        <title>Isolation and characterization of Sporomusa carbonis sp. nov., a carboxydotrophic hydrogenogen in the genus of Sporomusa isolated from a charcoal burning pile.</title>
        <authorList>
            <person name="Boeer T."/>
            <person name="Rosenbaum F."/>
            <person name="Eysell L."/>
            <person name="Mueller V."/>
            <person name="Daniel R."/>
            <person name="Poehlein A."/>
        </authorList>
    </citation>
    <scope>NUCLEOTIDE SEQUENCE [LARGE SCALE GENOMIC DNA]</scope>
    <source>
        <strain evidence="5">DSM 3132</strain>
    </source>
</reference>
<gene>
    <name evidence="5" type="primary">tagU_4</name>
    <name evidence="5" type="ORF">SPACI_037980</name>
</gene>
<dbReference type="Pfam" id="PF03816">
    <property type="entry name" value="LytR_cpsA_psr"/>
    <property type="match status" value="1"/>
</dbReference>
<keyword evidence="3" id="KW-0472">Membrane</keyword>
<comment type="similarity">
    <text evidence="1">Belongs to the LytR/CpsA/Psr (LCP) family.</text>
</comment>
<keyword evidence="5" id="KW-0808">Transferase</keyword>
<evidence type="ECO:0000313" key="6">
    <source>
        <dbReference type="Proteomes" id="UP000216052"/>
    </source>
</evidence>
<feature type="transmembrane region" description="Helical" evidence="3">
    <location>
        <begin position="21"/>
        <end position="40"/>
    </location>
</feature>
<dbReference type="PANTHER" id="PTHR33392:SF6">
    <property type="entry name" value="POLYISOPRENYL-TEICHOIC ACID--PEPTIDOGLYCAN TEICHOIC ACID TRANSFERASE TAGU"/>
    <property type="match status" value="1"/>
</dbReference>
<dbReference type="RefSeq" id="WP_245692906.1">
    <property type="nucleotide sequence ID" value="NZ_CP155571.1"/>
</dbReference>
<evidence type="ECO:0000256" key="1">
    <source>
        <dbReference type="ARBA" id="ARBA00006068"/>
    </source>
</evidence>
<feature type="domain" description="Cell envelope-related transcriptional attenuator" evidence="4">
    <location>
        <begin position="75"/>
        <end position="223"/>
    </location>
</feature>